<proteinExistence type="predicted"/>
<feature type="region of interest" description="Disordered" evidence="2">
    <location>
        <begin position="85"/>
        <end position="109"/>
    </location>
</feature>
<dbReference type="RefSeq" id="WP_061916117.1">
    <property type="nucleotide sequence ID" value="NZ_KQ948851.1"/>
</dbReference>
<dbReference type="InterPro" id="IPR046342">
    <property type="entry name" value="CBS_dom_sf"/>
</dbReference>
<comment type="caution">
    <text evidence="4">The sequence shown here is derived from an EMBL/GenBank/DDBJ whole genome shotgun (WGS) entry which is preliminary data.</text>
</comment>
<organism evidence="4 5">
    <name type="scientific">Streptomyces bungoensis</name>
    <dbReference type="NCBI Taxonomy" id="285568"/>
    <lineage>
        <taxon>Bacteria</taxon>
        <taxon>Bacillati</taxon>
        <taxon>Actinomycetota</taxon>
        <taxon>Actinomycetes</taxon>
        <taxon>Kitasatosporales</taxon>
        <taxon>Streptomycetaceae</taxon>
        <taxon>Streptomyces</taxon>
    </lineage>
</organism>
<evidence type="ECO:0000259" key="3">
    <source>
        <dbReference type="PROSITE" id="PS51371"/>
    </source>
</evidence>
<protein>
    <recommendedName>
        <fullName evidence="3">CBS domain-containing protein</fullName>
    </recommendedName>
</protein>
<dbReference type="Pfam" id="PF00571">
    <property type="entry name" value="CBS"/>
    <property type="match status" value="1"/>
</dbReference>
<dbReference type="EMBL" id="LMWX01000004">
    <property type="protein sequence ID" value="KUN89683.1"/>
    <property type="molecule type" value="Genomic_DNA"/>
</dbReference>
<dbReference type="STRING" id="285568.AQJ66_03515"/>
<evidence type="ECO:0000256" key="2">
    <source>
        <dbReference type="SAM" id="MobiDB-lite"/>
    </source>
</evidence>
<feature type="domain" description="CBS" evidence="3">
    <location>
        <begin position="15"/>
        <end position="74"/>
    </location>
</feature>
<gene>
    <name evidence="4" type="ORF">AQJ66_03515</name>
</gene>
<reference evidence="4 5" key="1">
    <citation type="submission" date="2015-10" db="EMBL/GenBank/DDBJ databases">
        <title>Draft genome sequence of Streptomyces bungoensis DSM 41781, type strain for the species Streptomyces bungoensis.</title>
        <authorList>
            <person name="Ruckert C."/>
            <person name="Winkler A."/>
            <person name="Kalinowski J."/>
            <person name="Kampfer P."/>
            <person name="Glaeser S."/>
        </authorList>
    </citation>
    <scope>NUCLEOTIDE SEQUENCE [LARGE SCALE GENOMIC DNA]</scope>
    <source>
        <strain evidence="4 5">DSM 41781</strain>
    </source>
</reference>
<dbReference type="PROSITE" id="PS51371">
    <property type="entry name" value="CBS"/>
    <property type="match status" value="1"/>
</dbReference>
<keyword evidence="1" id="KW-0129">CBS domain</keyword>
<dbReference type="Proteomes" id="UP000053024">
    <property type="component" value="Unassembled WGS sequence"/>
</dbReference>
<dbReference type="Gene3D" id="3.10.580.10">
    <property type="entry name" value="CBS-domain"/>
    <property type="match status" value="1"/>
</dbReference>
<sequence>MRARRPGDTTALAALAAPAVTAHPDETLRALANRMARHEVTRLLVVTRDARPRVEDVISPRHLLTARRIDLHEEHHAERVLTLGARARRAEPNTPCRTQPLQRVRKGSP</sequence>
<evidence type="ECO:0000313" key="4">
    <source>
        <dbReference type="EMBL" id="KUN89683.1"/>
    </source>
</evidence>
<evidence type="ECO:0000313" key="5">
    <source>
        <dbReference type="Proteomes" id="UP000053024"/>
    </source>
</evidence>
<keyword evidence="5" id="KW-1185">Reference proteome</keyword>
<dbReference type="AlphaFoldDB" id="A0A117RGM6"/>
<evidence type="ECO:0000256" key="1">
    <source>
        <dbReference type="PROSITE-ProRule" id="PRU00703"/>
    </source>
</evidence>
<accession>A0A117RGM6</accession>
<dbReference type="SUPFAM" id="SSF54631">
    <property type="entry name" value="CBS-domain pair"/>
    <property type="match status" value="1"/>
</dbReference>
<name>A0A117RGM6_9ACTN</name>
<dbReference type="InterPro" id="IPR000644">
    <property type="entry name" value="CBS_dom"/>
</dbReference>